<evidence type="ECO:0000256" key="1">
    <source>
        <dbReference type="SAM" id="MobiDB-lite"/>
    </source>
</evidence>
<organism evidence="2 3">
    <name type="scientific">Rhodobacter aestuarii</name>
    <dbReference type="NCBI Taxonomy" id="453582"/>
    <lineage>
        <taxon>Bacteria</taxon>
        <taxon>Pseudomonadati</taxon>
        <taxon>Pseudomonadota</taxon>
        <taxon>Alphaproteobacteria</taxon>
        <taxon>Rhodobacterales</taxon>
        <taxon>Rhodobacter group</taxon>
        <taxon>Rhodobacter</taxon>
    </lineage>
</organism>
<gene>
    <name evidence="2" type="ORF">SAMN05421580_11218</name>
</gene>
<dbReference type="STRING" id="453582.SAMN05421580_11218"/>
<sequence length="210" mass="23770">MALSNAEKVRRYRERQKAKKQAELKKPSTQNTAVFQKPFFEVFTLDDQYDSQYANSLELAGIQPLYFEDDSGPESVTLDDLGDLDADEFSNPFGASRGSSLGKAEVLIGCMLDAASDLADRVNEYKINEIRARIAEIENSDLSDPETKRAAFATVTELNAMIAELRKEFRFSLPRWKADIFFGTVEEWMVRPGGMLDRMNIVFVNGEEEE</sequence>
<feature type="compositionally biased region" description="Basic residues" evidence="1">
    <location>
        <begin position="10"/>
        <end position="19"/>
    </location>
</feature>
<evidence type="ECO:0000313" key="3">
    <source>
        <dbReference type="Proteomes" id="UP000186221"/>
    </source>
</evidence>
<accession>A0A1N7PZC7</accession>
<dbReference type="AlphaFoldDB" id="A0A1N7PZC7"/>
<protein>
    <submittedName>
        <fullName evidence="2">Uncharacterized protein</fullName>
    </submittedName>
</protein>
<dbReference type="RefSeq" id="WP_076486047.1">
    <property type="nucleotide sequence ID" value="NZ_FTOG01000012.1"/>
</dbReference>
<name>A0A1N7PZC7_9RHOB</name>
<dbReference type="EMBL" id="FTOG01000012">
    <property type="protein sequence ID" value="SIT15936.1"/>
    <property type="molecule type" value="Genomic_DNA"/>
</dbReference>
<dbReference type="OrthoDB" id="8421236at2"/>
<evidence type="ECO:0000313" key="2">
    <source>
        <dbReference type="EMBL" id="SIT15936.1"/>
    </source>
</evidence>
<proteinExistence type="predicted"/>
<reference evidence="3" key="1">
    <citation type="submission" date="2017-01" db="EMBL/GenBank/DDBJ databases">
        <authorList>
            <person name="Varghese N."/>
            <person name="Submissions S."/>
        </authorList>
    </citation>
    <scope>NUCLEOTIDE SEQUENCE [LARGE SCALE GENOMIC DNA]</scope>
    <source>
        <strain evidence="3">DSM 19945</strain>
    </source>
</reference>
<keyword evidence="3" id="KW-1185">Reference proteome</keyword>
<feature type="region of interest" description="Disordered" evidence="1">
    <location>
        <begin position="1"/>
        <end position="29"/>
    </location>
</feature>
<dbReference type="Proteomes" id="UP000186221">
    <property type="component" value="Unassembled WGS sequence"/>
</dbReference>